<dbReference type="RefSeq" id="WP_118591893.1">
    <property type="nucleotide sequence ID" value="NZ_QSFP01000013.1"/>
</dbReference>
<evidence type="ECO:0000313" key="1">
    <source>
        <dbReference type="EMBL" id="RHA66331.1"/>
    </source>
</evidence>
<proteinExistence type="predicted"/>
<organism evidence="1 2">
    <name type="scientific">Roseburia intestinalis</name>
    <dbReference type="NCBI Taxonomy" id="166486"/>
    <lineage>
        <taxon>Bacteria</taxon>
        <taxon>Bacillati</taxon>
        <taxon>Bacillota</taxon>
        <taxon>Clostridia</taxon>
        <taxon>Lachnospirales</taxon>
        <taxon>Lachnospiraceae</taxon>
        <taxon>Roseburia</taxon>
    </lineage>
</organism>
<sequence length="81" mass="9705">MFSRKPILMEYDFKIEDIKDTYYFLNIVNLGNEKCYSFRCPNKNCGRPVKIGFQKCSFCTTRLKWKYPFKISSLKPNNTDK</sequence>
<gene>
    <name evidence="1" type="ORF">DW927_12405</name>
</gene>
<evidence type="ECO:0000313" key="2">
    <source>
        <dbReference type="Proteomes" id="UP000284465"/>
    </source>
</evidence>
<dbReference type="AlphaFoldDB" id="A0A3R6GPK4"/>
<protein>
    <submittedName>
        <fullName evidence="1">Uncharacterized protein</fullName>
    </submittedName>
</protein>
<name>A0A3R6GPK4_9FIRM</name>
<dbReference type="Proteomes" id="UP000284465">
    <property type="component" value="Unassembled WGS sequence"/>
</dbReference>
<accession>A0A3R6GPK4</accession>
<dbReference type="EMBL" id="QSFP01000013">
    <property type="protein sequence ID" value="RHA66331.1"/>
    <property type="molecule type" value="Genomic_DNA"/>
</dbReference>
<reference evidence="1 2" key="1">
    <citation type="submission" date="2018-08" db="EMBL/GenBank/DDBJ databases">
        <title>A genome reference for cultivated species of the human gut microbiota.</title>
        <authorList>
            <person name="Zou Y."/>
            <person name="Xue W."/>
            <person name="Luo G."/>
        </authorList>
    </citation>
    <scope>NUCLEOTIDE SEQUENCE [LARGE SCALE GENOMIC DNA]</scope>
    <source>
        <strain evidence="1 2">AM43-11</strain>
    </source>
</reference>
<comment type="caution">
    <text evidence="1">The sequence shown here is derived from an EMBL/GenBank/DDBJ whole genome shotgun (WGS) entry which is preliminary data.</text>
</comment>